<organism evidence="1 2">
    <name type="scientific">Paenibacillus baimaensis</name>
    <dbReference type="NCBI Taxonomy" id="2982185"/>
    <lineage>
        <taxon>Bacteria</taxon>
        <taxon>Bacillati</taxon>
        <taxon>Bacillota</taxon>
        <taxon>Bacilli</taxon>
        <taxon>Bacillales</taxon>
        <taxon>Paenibacillaceae</taxon>
        <taxon>Paenibacillus</taxon>
    </lineage>
</organism>
<reference evidence="1 2" key="1">
    <citation type="submission" date="2022-09" db="EMBL/GenBank/DDBJ databases">
        <authorList>
            <person name="Han X.L."/>
            <person name="Wang Q."/>
            <person name="Lu T."/>
        </authorList>
    </citation>
    <scope>NUCLEOTIDE SEQUENCE [LARGE SCALE GENOMIC DNA]</scope>
    <source>
        <strain evidence="1 2">WQ 127069</strain>
    </source>
</reference>
<proteinExistence type="predicted"/>
<dbReference type="EMBL" id="JAOQIO010000069">
    <property type="protein sequence ID" value="MCU6793953.1"/>
    <property type="molecule type" value="Genomic_DNA"/>
</dbReference>
<accession>A0ABT2UH32</accession>
<protein>
    <submittedName>
        <fullName evidence="1">Uncharacterized protein</fullName>
    </submittedName>
</protein>
<sequence length="63" mass="7579">METTKSDYILILHTGNDILIEEDIHESFDIDSYTQQNQVKLMDYEFITKQEFNDRLDQMLGEY</sequence>
<dbReference type="RefSeq" id="WP_262685178.1">
    <property type="nucleotide sequence ID" value="NZ_JAOQIO010000069.1"/>
</dbReference>
<evidence type="ECO:0000313" key="1">
    <source>
        <dbReference type="EMBL" id="MCU6793953.1"/>
    </source>
</evidence>
<comment type="caution">
    <text evidence="1">The sequence shown here is derived from an EMBL/GenBank/DDBJ whole genome shotgun (WGS) entry which is preliminary data.</text>
</comment>
<keyword evidence="2" id="KW-1185">Reference proteome</keyword>
<name>A0ABT2UH32_9BACL</name>
<gene>
    <name evidence="1" type="ORF">OB236_17760</name>
</gene>
<evidence type="ECO:0000313" key="2">
    <source>
        <dbReference type="Proteomes" id="UP001652445"/>
    </source>
</evidence>
<dbReference type="Proteomes" id="UP001652445">
    <property type="component" value="Unassembled WGS sequence"/>
</dbReference>